<dbReference type="AlphaFoldDB" id="A0A4R8RSN6"/>
<dbReference type="GO" id="GO:0006508">
    <property type="term" value="P:proteolysis"/>
    <property type="evidence" value="ECO:0007669"/>
    <property type="project" value="UniProtKB-KW"/>
</dbReference>
<name>A0A4R8RSN6_COLTR</name>
<evidence type="ECO:0000313" key="3">
    <source>
        <dbReference type="Proteomes" id="UP000295703"/>
    </source>
</evidence>
<keyword evidence="2" id="KW-0482">Metalloprotease</keyword>
<comment type="caution">
    <text evidence="2">The sequence shown here is derived from an EMBL/GenBank/DDBJ whole genome shotgun (WGS) entry which is preliminary data.</text>
</comment>
<feature type="signal peptide" evidence="1">
    <location>
        <begin position="1"/>
        <end position="21"/>
    </location>
</feature>
<gene>
    <name evidence="2" type="ORF">CTRI78_v000052</name>
</gene>
<keyword evidence="3" id="KW-1185">Reference proteome</keyword>
<organism evidence="2 3">
    <name type="scientific">Colletotrichum trifolii</name>
    <dbReference type="NCBI Taxonomy" id="5466"/>
    <lineage>
        <taxon>Eukaryota</taxon>
        <taxon>Fungi</taxon>
        <taxon>Dikarya</taxon>
        <taxon>Ascomycota</taxon>
        <taxon>Pezizomycotina</taxon>
        <taxon>Sordariomycetes</taxon>
        <taxon>Hypocreomycetidae</taxon>
        <taxon>Glomerellales</taxon>
        <taxon>Glomerellaceae</taxon>
        <taxon>Colletotrichum</taxon>
        <taxon>Colletotrichum orbiculare species complex</taxon>
    </lineage>
</organism>
<keyword evidence="2" id="KW-0378">Hydrolase</keyword>
<reference evidence="2 3" key="1">
    <citation type="submission" date="2018-12" db="EMBL/GenBank/DDBJ databases">
        <title>Genome sequence and assembly of Colletotrichum trifolii.</title>
        <authorList>
            <person name="Gan P."/>
            <person name="Shirasu K."/>
        </authorList>
    </citation>
    <scope>NUCLEOTIDE SEQUENCE [LARGE SCALE GENOMIC DNA]</scope>
    <source>
        <strain evidence="2 3">543-2</strain>
    </source>
</reference>
<dbReference type="Gene3D" id="3.40.390.10">
    <property type="entry name" value="Collagenase (Catalytic Domain)"/>
    <property type="match status" value="1"/>
</dbReference>
<protein>
    <submittedName>
        <fullName evidence="2">Extracellular metalloprotease</fullName>
    </submittedName>
</protein>
<evidence type="ECO:0000313" key="2">
    <source>
        <dbReference type="EMBL" id="TDZ75029.1"/>
    </source>
</evidence>
<proteinExistence type="predicted"/>
<accession>A0A4R8RSN6</accession>
<feature type="chain" id="PRO_5020989823" evidence="1">
    <location>
        <begin position="22"/>
        <end position="262"/>
    </location>
</feature>
<dbReference type="EMBL" id="RYZW01000001">
    <property type="protein sequence ID" value="TDZ75029.1"/>
    <property type="molecule type" value="Genomic_DNA"/>
</dbReference>
<keyword evidence="2" id="KW-0645">Protease</keyword>
<sequence>MKLLNVFISSVGFILFSRAAGLDNCGSSNPEPEVIEAASIMRDAHRSEGFSASFLGKRAEGLVVSTHPHVVEDEAHAGFVTDKMISDQMRVLNETFAPHNIQFAVKSTSHTVNDAWTRQARIKEKAEALRQGAYDELNIYFETGLMTNPNSATVICSFPVEDPWNTGINGTSWYTYDGCHLLSGTFSLSNPFRRVLSISFLRYNHGRRHHRSRLPNSCHDGLRDSPGPLRLRMRMRPDLLGGAVILAHSNILRAIRRPARKR</sequence>
<dbReference type="Proteomes" id="UP000295703">
    <property type="component" value="Unassembled WGS sequence"/>
</dbReference>
<evidence type="ECO:0000256" key="1">
    <source>
        <dbReference type="SAM" id="SignalP"/>
    </source>
</evidence>
<dbReference type="InterPro" id="IPR024079">
    <property type="entry name" value="MetalloPept_cat_dom_sf"/>
</dbReference>
<keyword evidence="1" id="KW-0732">Signal</keyword>
<dbReference type="GO" id="GO:0008237">
    <property type="term" value="F:metallopeptidase activity"/>
    <property type="evidence" value="ECO:0007669"/>
    <property type="project" value="UniProtKB-KW"/>
</dbReference>